<feature type="coiled-coil region" evidence="1">
    <location>
        <begin position="488"/>
        <end position="522"/>
    </location>
</feature>
<name>A0A4Z2FNW5_9TELE</name>
<sequence length="522" mass="58246">MWSVCPEQDSSVEEEATPTSGQTGCRTTPQAGPGLKSAAAISSPHSRGRRRRVKEQALNEKEERKGERDFRRRRNQLWRGGGSTSRLHPEPVVRQPPANGCLCEPLLGELERQLKATQEETRLHLLQVQEQVNGRLGRMDHRTRLQMKALAVLNQEGAAADRKWMVYQMEQRAEREEAQLTQNIISISRKEKMEARVDRSLSVMSASILETDPPDGVGGTSGDRLFHPQLVPRRQQAAVNRELKSWCTSQLKRDGGGDGDGGADGGGDGDVPAKARYYKLLPSPSVEQCDPESLPLLSVVSGDSSSSLATYVNILPCTSVHGLGGRAPSDRGVDRSPDDYENTPLFPSPANHTSVLLLGSVDPLWQPAVVHDRPLGAVKARCGRGFSSSSSQCSIFAQRPRQHQEQRADEPDRKRSGEPLSTCRRVGIHTEGTRTLEFFIHRPAECSFSQERNNQHAIEVTQRFFESVSTQLERWYERKTLEVEQQTELRAQQDKKELLQQIGTLEAELQKLKTNEDAESRQ</sequence>
<gene>
    <name evidence="3" type="primary">ANKRD6_0</name>
    <name evidence="3" type="ORF">EYF80_046874</name>
</gene>
<organism evidence="3 4">
    <name type="scientific">Liparis tanakae</name>
    <name type="common">Tanaka's snailfish</name>
    <dbReference type="NCBI Taxonomy" id="230148"/>
    <lineage>
        <taxon>Eukaryota</taxon>
        <taxon>Metazoa</taxon>
        <taxon>Chordata</taxon>
        <taxon>Craniata</taxon>
        <taxon>Vertebrata</taxon>
        <taxon>Euteleostomi</taxon>
        <taxon>Actinopterygii</taxon>
        <taxon>Neopterygii</taxon>
        <taxon>Teleostei</taxon>
        <taxon>Neoteleostei</taxon>
        <taxon>Acanthomorphata</taxon>
        <taxon>Eupercaria</taxon>
        <taxon>Perciformes</taxon>
        <taxon>Cottioidei</taxon>
        <taxon>Cottales</taxon>
        <taxon>Liparidae</taxon>
        <taxon>Liparis</taxon>
    </lineage>
</organism>
<feature type="compositionally biased region" description="Low complexity" evidence="2">
    <location>
        <begin position="386"/>
        <end position="398"/>
    </location>
</feature>
<feature type="region of interest" description="Disordered" evidence="2">
    <location>
        <begin position="1"/>
        <end position="98"/>
    </location>
</feature>
<feature type="compositionally biased region" description="Gly residues" evidence="2">
    <location>
        <begin position="258"/>
        <end position="269"/>
    </location>
</feature>
<feature type="region of interest" description="Disordered" evidence="2">
    <location>
        <begin position="323"/>
        <end position="347"/>
    </location>
</feature>
<dbReference type="Proteomes" id="UP000314294">
    <property type="component" value="Unassembled WGS sequence"/>
</dbReference>
<feature type="compositionally biased region" description="Basic and acidic residues" evidence="2">
    <location>
        <begin position="54"/>
        <end position="70"/>
    </location>
</feature>
<proteinExistence type="predicted"/>
<accession>A0A4Z2FNW5</accession>
<feature type="region of interest" description="Disordered" evidence="2">
    <location>
        <begin position="250"/>
        <end position="270"/>
    </location>
</feature>
<dbReference type="EMBL" id="SRLO01001002">
    <property type="protein sequence ID" value="TNN42926.1"/>
    <property type="molecule type" value="Genomic_DNA"/>
</dbReference>
<evidence type="ECO:0000256" key="1">
    <source>
        <dbReference type="SAM" id="Coils"/>
    </source>
</evidence>
<feature type="region of interest" description="Disordered" evidence="2">
    <location>
        <begin position="386"/>
        <end position="420"/>
    </location>
</feature>
<dbReference type="AlphaFoldDB" id="A0A4Z2FNW5"/>
<keyword evidence="1" id="KW-0175">Coiled coil</keyword>
<dbReference type="OrthoDB" id="424503at2759"/>
<protein>
    <submittedName>
        <fullName evidence="3">Ankyrin repeat domain-containing protein 6</fullName>
    </submittedName>
</protein>
<evidence type="ECO:0000313" key="3">
    <source>
        <dbReference type="EMBL" id="TNN42926.1"/>
    </source>
</evidence>
<evidence type="ECO:0000256" key="2">
    <source>
        <dbReference type="SAM" id="MobiDB-lite"/>
    </source>
</evidence>
<feature type="compositionally biased region" description="Basic and acidic residues" evidence="2">
    <location>
        <begin position="402"/>
        <end position="417"/>
    </location>
</feature>
<reference evidence="3 4" key="1">
    <citation type="submission" date="2019-03" db="EMBL/GenBank/DDBJ databases">
        <title>First draft genome of Liparis tanakae, snailfish: a comprehensive survey of snailfish specific genes.</title>
        <authorList>
            <person name="Kim W."/>
            <person name="Song I."/>
            <person name="Jeong J.-H."/>
            <person name="Kim D."/>
            <person name="Kim S."/>
            <person name="Ryu S."/>
            <person name="Song J.Y."/>
            <person name="Lee S.K."/>
        </authorList>
    </citation>
    <scope>NUCLEOTIDE SEQUENCE [LARGE SCALE GENOMIC DNA]</scope>
    <source>
        <tissue evidence="3">Muscle</tissue>
    </source>
</reference>
<feature type="compositionally biased region" description="Polar residues" evidence="2">
    <location>
        <begin position="17"/>
        <end position="30"/>
    </location>
</feature>
<keyword evidence="4" id="KW-1185">Reference proteome</keyword>
<feature type="compositionally biased region" description="Basic and acidic residues" evidence="2">
    <location>
        <begin position="328"/>
        <end position="338"/>
    </location>
</feature>
<evidence type="ECO:0000313" key="4">
    <source>
        <dbReference type="Proteomes" id="UP000314294"/>
    </source>
</evidence>
<comment type="caution">
    <text evidence="3">The sequence shown here is derived from an EMBL/GenBank/DDBJ whole genome shotgun (WGS) entry which is preliminary data.</text>
</comment>